<accession>A0A2S9GYW4</accession>
<comment type="caution">
    <text evidence="2">The sequence shown here is derived from an EMBL/GenBank/DDBJ whole genome shotgun (WGS) entry which is preliminary data.</text>
</comment>
<proteinExistence type="predicted"/>
<sequence length="244" mass="27443">MTKLNACKILLKFSWILLFAACSSTSMPNKNASPPATRILDLESAQTLVKSERFDSASQLGAMRPTANQEIESIKFELLDPTGEHLNNSVMHFAKLPNNLEFAYHSFPATKDMAELNQSFIHVFGLASVLNWSSRFPEHELPSPDQVQLISGKLFSISSKFTIEQRLSEKDIFTTECVPQDLFPASKINALLTGNATVFVCKTPIINNVTSYWYIENSARYVISEIWDDGELQSKFKIVDLTLR</sequence>
<gene>
    <name evidence="2" type="ORF">S2091_2342</name>
</gene>
<evidence type="ECO:0000256" key="1">
    <source>
        <dbReference type="SAM" id="SignalP"/>
    </source>
</evidence>
<feature type="signal peptide" evidence="1">
    <location>
        <begin position="1"/>
        <end position="32"/>
    </location>
</feature>
<protein>
    <recommendedName>
        <fullName evidence="4">Lipoprotein</fullName>
    </recommendedName>
</protein>
<organism evidence="2 3">
    <name type="scientific">Solimicrobium silvestre</name>
    <dbReference type="NCBI Taxonomy" id="2099400"/>
    <lineage>
        <taxon>Bacteria</taxon>
        <taxon>Pseudomonadati</taxon>
        <taxon>Pseudomonadota</taxon>
        <taxon>Betaproteobacteria</taxon>
        <taxon>Burkholderiales</taxon>
        <taxon>Oxalobacteraceae</taxon>
        <taxon>Solimicrobium</taxon>
    </lineage>
</organism>
<reference evidence="2 3" key="1">
    <citation type="submission" date="2018-02" db="EMBL/GenBank/DDBJ databases">
        <title>Solimicrobium silvestre gen. nov., sp. nov., isolated from alpine forest soil.</title>
        <authorList>
            <person name="Margesin R."/>
            <person name="Albuquerque L."/>
            <person name="Zhang D.-C."/>
            <person name="Froufe H.J.C."/>
            <person name="Severino R."/>
            <person name="Roxo I."/>
            <person name="Egas C."/>
            <person name="Da Costa M.S."/>
        </authorList>
    </citation>
    <scope>NUCLEOTIDE SEQUENCE [LARGE SCALE GENOMIC DNA]</scope>
    <source>
        <strain evidence="2 3">S20-91</strain>
    </source>
</reference>
<feature type="chain" id="PRO_5015431193" description="Lipoprotein" evidence="1">
    <location>
        <begin position="33"/>
        <end position="244"/>
    </location>
</feature>
<dbReference type="AlphaFoldDB" id="A0A2S9GYW4"/>
<name>A0A2S9GYW4_9BURK</name>
<evidence type="ECO:0008006" key="4">
    <source>
        <dbReference type="Google" id="ProtNLM"/>
    </source>
</evidence>
<keyword evidence="1" id="KW-0732">Signal</keyword>
<dbReference type="Proteomes" id="UP000237839">
    <property type="component" value="Unassembled WGS sequence"/>
</dbReference>
<dbReference type="EMBL" id="PUGF01000010">
    <property type="protein sequence ID" value="PRC92925.1"/>
    <property type="molecule type" value="Genomic_DNA"/>
</dbReference>
<evidence type="ECO:0000313" key="3">
    <source>
        <dbReference type="Proteomes" id="UP000237839"/>
    </source>
</evidence>
<keyword evidence="3" id="KW-1185">Reference proteome</keyword>
<evidence type="ECO:0000313" key="2">
    <source>
        <dbReference type="EMBL" id="PRC92925.1"/>
    </source>
</evidence>